<dbReference type="EMBL" id="UINC01194248">
    <property type="protein sequence ID" value="SVE10249.1"/>
    <property type="molecule type" value="Genomic_DNA"/>
</dbReference>
<reference evidence="1" key="1">
    <citation type="submission" date="2018-05" db="EMBL/GenBank/DDBJ databases">
        <authorList>
            <person name="Lanie J.A."/>
            <person name="Ng W.-L."/>
            <person name="Kazmierczak K.M."/>
            <person name="Andrzejewski T.M."/>
            <person name="Davidsen T.M."/>
            <person name="Wayne K.J."/>
            <person name="Tettelin H."/>
            <person name="Glass J.I."/>
            <person name="Rusch D."/>
            <person name="Podicherti R."/>
            <person name="Tsui H.-C.T."/>
            <person name="Winkler M.E."/>
        </authorList>
    </citation>
    <scope>NUCLEOTIDE SEQUENCE</scope>
</reference>
<organism evidence="1">
    <name type="scientific">marine metagenome</name>
    <dbReference type="NCBI Taxonomy" id="408172"/>
    <lineage>
        <taxon>unclassified sequences</taxon>
        <taxon>metagenomes</taxon>
        <taxon>ecological metagenomes</taxon>
    </lineage>
</organism>
<gene>
    <name evidence="1" type="ORF">METZ01_LOCUS463103</name>
</gene>
<proteinExistence type="predicted"/>
<dbReference type="AlphaFoldDB" id="A0A383ARU7"/>
<feature type="non-terminal residue" evidence="1">
    <location>
        <position position="90"/>
    </location>
</feature>
<protein>
    <submittedName>
        <fullName evidence="1">Uncharacterized protein</fullName>
    </submittedName>
</protein>
<evidence type="ECO:0000313" key="1">
    <source>
        <dbReference type="EMBL" id="SVE10249.1"/>
    </source>
</evidence>
<sequence length="90" mass="9808">MTKAFRLIVLAGFIALNAGAEDNSKLLEMLVKKGVITEDEAAMLAEDANAEFKKPVSLLGSLTLKGDLRLRYDHTTDSPSSDAAANDRWR</sequence>
<name>A0A383ARU7_9ZZZZ</name>
<accession>A0A383ARU7</accession>